<protein>
    <submittedName>
        <fullName evidence="2">Phosphoenolpyruvate carboxylase</fullName>
        <ecNumber evidence="2">4.1.1.31</ecNumber>
    </submittedName>
</protein>
<evidence type="ECO:0000313" key="2">
    <source>
        <dbReference type="EMBL" id="VAW80437.1"/>
    </source>
</evidence>
<dbReference type="GO" id="GO:0008964">
    <property type="term" value="F:phosphoenolpyruvate carboxylase activity"/>
    <property type="evidence" value="ECO:0007669"/>
    <property type="project" value="UniProtKB-EC"/>
</dbReference>
<keyword evidence="2" id="KW-0456">Lyase</keyword>
<dbReference type="EC" id="4.1.1.31" evidence="2"/>
<dbReference type="EMBL" id="UOFK01000225">
    <property type="protein sequence ID" value="VAW80437.1"/>
    <property type="molecule type" value="Genomic_DNA"/>
</dbReference>
<accession>A0A3B0YYI5</accession>
<dbReference type="PANTHER" id="PTHR30523">
    <property type="entry name" value="PHOSPHOENOLPYRUVATE CARBOXYLASE"/>
    <property type="match status" value="1"/>
</dbReference>
<gene>
    <name evidence="2" type="ORF">MNBD_GAMMA13-1886</name>
</gene>
<dbReference type="InterPro" id="IPR021135">
    <property type="entry name" value="PEP_COase"/>
</dbReference>
<dbReference type="PROSITE" id="PS00781">
    <property type="entry name" value="PEPCASE_1"/>
    <property type="match status" value="1"/>
</dbReference>
<organism evidence="2">
    <name type="scientific">hydrothermal vent metagenome</name>
    <dbReference type="NCBI Taxonomy" id="652676"/>
    <lineage>
        <taxon>unclassified sequences</taxon>
        <taxon>metagenomes</taxon>
        <taxon>ecological metagenomes</taxon>
    </lineage>
</organism>
<dbReference type="PANTHER" id="PTHR30523:SF6">
    <property type="entry name" value="PHOSPHOENOLPYRUVATE CARBOXYLASE"/>
    <property type="match status" value="1"/>
</dbReference>
<dbReference type="InterPro" id="IPR015813">
    <property type="entry name" value="Pyrv/PenolPyrv_kinase-like_dom"/>
</dbReference>
<dbReference type="PRINTS" id="PR00150">
    <property type="entry name" value="PEPCARBXLASE"/>
</dbReference>
<keyword evidence="2" id="KW-0670">Pyruvate</keyword>
<dbReference type="GO" id="GO:0005829">
    <property type="term" value="C:cytosol"/>
    <property type="evidence" value="ECO:0007669"/>
    <property type="project" value="TreeGrafter"/>
</dbReference>
<evidence type="ECO:0000256" key="1">
    <source>
        <dbReference type="ARBA" id="ARBA00048995"/>
    </source>
</evidence>
<feature type="non-terminal residue" evidence="2">
    <location>
        <position position="504"/>
    </location>
</feature>
<comment type="catalytic activity">
    <reaction evidence="1">
        <text>oxaloacetate + phosphate = phosphoenolpyruvate + hydrogencarbonate</text>
        <dbReference type="Rhea" id="RHEA:28370"/>
        <dbReference type="ChEBI" id="CHEBI:16452"/>
        <dbReference type="ChEBI" id="CHEBI:17544"/>
        <dbReference type="ChEBI" id="CHEBI:43474"/>
        <dbReference type="ChEBI" id="CHEBI:58702"/>
        <dbReference type="EC" id="4.1.1.31"/>
    </reaction>
</comment>
<dbReference type="Pfam" id="PF00311">
    <property type="entry name" value="PEPcase"/>
    <property type="match status" value="1"/>
</dbReference>
<dbReference type="AlphaFoldDB" id="A0A3B0YYI5"/>
<sequence length="504" mass="57856">MDMPTNTSITPPPRDKELRSRVRLFGNLLGEVLASQAGTDVLAAVETLRKGYIRLRKEDNPALRQRLARVVDNLDPATLSHVVRAFNIYFSLVNIAEEAFQHKQRRRQVRNGGPLWQGSFDHTLREFHDLGISAEQIQTLLERTQYLPVFTAHPTESKRRAVMHLLRGIFIAAERLDAGRIGKIEREEIYTELRNQIQILWKTDEVRVNKPSVEDEIRNGLFYFRECLFQAVPRVYRYLEKGIARVYGDNNTTHLPSLLQFGSWIGGDRDGNPFVKPSTTVFALRMHMREVLGEYLRRVEDLRSKLTFSSRLVEPSRAFVENLESEVSRCPTILGDNPDRFSHEPYRCKLYIIYSRLQHNLQLTAARIENPTGTHADSFPCRYHNEQEFIVDLKLIRSSLISHGDENIANGELLDLIRLAETFGFFLLHLDIRQESTRHSEAVAELCTQAGISTDYQALDEEARISLLCTLLEQTPVNIDRGALGESTAETLQVLDVMVNMRDE</sequence>
<name>A0A3B0YYI5_9ZZZZ</name>
<dbReference type="Gene3D" id="1.20.1440.90">
    <property type="entry name" value="Phosphoenolpyruvate/pyruvate domain"/>
    <property type="match status" value="1"/>
</dbReference>
<dbReference type="SUPFAM" id="SSF51621">
    <property type="entry name" value="Phosphoenolpyruvate/pyruvate domain"/>
    <property type="match status" value="1"/>
</dbReference>
<dbReference type="GO" id="GO:0006099">
    <property type="term" value="P:tricarboxylic acid cycle"/>
    <property type="evidence" value="ECO:0007669"/>
    <property type="project" value="InterPro"/>
</dbReference>
<dbReference type="GO" id="GO:0015977">
    <property type="term" value="P:carbon fixation"/>
    <property type="evidence" value="ECO:0007669"/>
    <property type="project" value="InterPro"/>
</dbReference>
<reference evidence="2" key="1">
    <citation type="submission" date="2018-06" db="EMBL/GenBank/DDBJ databases">
        <authorList>
            <person name="Zhirakovskaya E."/>
        </authorList>
    </citation>
    <scope>NUCLEOTIDE SEQUENCE</scope>
</reference>
<proteinExistence type="predicted"/>
<dbReference type="InterPro" id="IPR018129">
    <property type="entry name" value="PEP_COase_Lys_AS"/>
</dbReference>